<accession>A0A6P7FLI6</accession>
<dbReference type="RefSeq" id="XP_028133843.1">
    <property type="nucleotide sequence ID" value="XM_028278042.1"/>
</dbReference>
<dbReference type="Gene3D" id="1.10.225.10">
    <property type="entry name" value="Saposin-like"/>
    <property type="match status" value="1"/>
</dbReference>
<evidence type="ECO:0000256" key="2">
    <source>
        <dbReference type="SAM" id="SignalP"/>
    </source>
</evidence>
<sequence length="104" mass="11836">MKACFVLAILVCVGLTVSAQKNDDISDELCYACEELAKLIQESKQRGIPLEEVDEKVRKLCHLLPGFLEILCDYELIPDIDQMYNQTEDISPRDQCVKLELCNN</sequence>
<dbReference type="KEGG" id="dvv:114329031"/>
<keyword evidence="1" id="KW-1015">Disulfide bond</keyword>
<dbReference type="SUPFAM" id="SSF47862">
    <property type="entry name" value="Saposin"/>
    <property type="match status" value="1"/>
</dbReference>
<evidence type="ECO:0000256" key="1">
    <source>
        <dbReference type="ARBA" id="ARBA00023157"/>
    </source>
</evidence>
<evidence type="ECO:0000313" key="4">
    <source>
        <dbReference type="RefSeq" id="XP_028133843.1"/>
    </source>
</evidence>
<reference evidence="4" key="1">
    <citation type="submission" date="2025-08" db="UniProtKB">
        <authorList>
            <consortium name="RefSeq"/>
        </authorList>
    </citation>
    <scope>IDENTIFICATION</scope>
    <source>
        <tissue evidence="4">Whole insect</tissue>
    </source>
</reference>
<dbReference type="PROSITE" id="PS50015">
    <property type="entry name" value="SAP_B"/>
    <property type="match status" value="1"/>
</dbReference>
<feature type="signal peptide" evidence="2">
    <location>
        <begin position="1"/>
        <end position="19"/>
    </location>
</feature>
<name>A0A6P7FLI6_DIAVI</name>
<proteinExistence type="predicted"/>
<evidence type="ECO:0000259" key="3">
    <source>
        <dbReference type="PROSITE" id="PS50015"/>
    </source>
</evidence>
<protein>
    <submittedName>
        <fullName evidence="4">Uncharacterized protein LOC114329031</fullName>
    </submittedName>
</protein>
<feature type="chain" id="PRO_5028159552" evidence="2">
    <location>
        <begin position="20"/>
        <end position="104"/>
    </location>
</feature>
<dbReference type="InterPro" id="IPR011001">
    <property type="entry name" value="Saposin-like"/>
</dbReference>
<organism evidence="4">
    <name type="scientific">Diabrotica virgifera virgifera</name>
    <name type="common">western corn rootworm</name>
    <dbReference type="NCBI Taxonomy" id="50390"/>
    <lineage>
        <taxon>Eukaryota</taxon>
        <taxon>Metazoa</taxon>
        <taxon>Ecdysozoa</taxon>
        <taxon>Arthropoda</taxon>
        <taxon>Hexapoda</taxon>
        <taxon>Insecta</taxon>
        <taxon>Pterygota</taxon>
        <taxon>Neoptera</taxon>
        <taxon>Endopterygota</taxon>
        <taxon>Coleoptera</taxon>
        <taxon>Polyphaga</taxon>
        <taxon>Cucujiformia</taxon>
        <taxon>Chrysomeloidea</taxon>
        <taxon>Chrysomelidae</taxon>
        <taxon>Galerucinae</taxon>
        <taxon>Diabroticina</taxon>
        <taxon>Diabroticites</taxon>
        <taxon>Diabrotica</taxon>
    </lineage>
</organism>
<dbReference type="InParanoid" id="A0A6P7FLI6"/>
<dbReference type="OrthoDB" id="69496at2759"/>
<keyword evidence="2" id="KW-0732">Signal</keyword>
<dbReference type="AlphaFoldDB" id="A0A6P7FLI6"/>
<dbReference type="InterPro" id="IPR008139">
    <property type="entry name" value="SaposinB_dom"/>
</dbReference>
<gene>
    <name evidence="4" type="primary">LOC114329031</name>
</gene>
<feature type="domain" description="Saposin B-type" evidence="3">
    <location>
        <begin position="26"/>
        <end position="104"/>
    </location>
</feature>